<dbReference type="GO" id="GO:0043531">
    <property type="term" value="F:ADP binding"/>
    <property type="evidence" value="ECO:0007669"/>
    <property type="project" value="TreeGrafter"/>
</dbReference>
<evidence type="ECO:0000256" key="2">
    <source>
        <dbReference type="ARBA" id="ARBA00004838"/>
    </source>
</evidence>
<keyword evidence="7 13" id="KW-0963">Cytoplasm</keyword>
<evidence type="ECO:0000313" key="17">
    <source>
        <dbReference type="EMBL" id="KJV68413.1"/>
    </source>
</evidence>
<organism evidence="17 18">
    <name type="scientific">Anaplasma phagocytophilum str. NCH-1</name>
    <dbReference type="NCBI Taxonomy" id="1359161"/>
    <lineage>
        <taxon>Bacteria</taxon>
        <taxon>Pseudomonadati</taxon>
        <taxon>Pseudomonadota</taxon>
        <taxon>Alphaproteobacteria</taxon>
        <taxon>Rickettsiales</taxon>
        <taxon>Anaplasmataceae</taxon>
        <taxon>Anaplasma</taxon>
        <taxon>phagocytophilum group</taxon>
    </lineage>
</organism>
<dbReference type="EMBL" id="LANT01000001">
    <property type="protein sequence ID" value="KJV68413.1"/>
    <property type="molecule type" value="Genomic_DNA"/>
</dbReference>
<dbReference type="GO" id="GO:0005829">
    <property type="term" value="C:cytosol"/>
    <property type="evidence" value="ECO:0007669"/>
    <property type="project" value="TreeGrafter"/>
</dbReference>
<reference evidence="17 18" key="1">
    <citation type="submission" date="2015-01" db="EMBL/GenBank/DDBJ databases">
        <title>Genome Sequencing of Rickettsiales.</title>
        <authorList>
            <person name="Daugherty S.C."/>
            <person name="Su Q."/>
            <person name="Abolude K."/>
            <person name="Beier-Sexton M."/>
            <person name="Carlyon J.A."/>
            <person name="Carter R."/>
            <person name="Day N.P."/>
            <person name="Dumler S.J."/>
            <person name="Dyachenko V."/>
            <person name="Godinez A."/>
            <person name="Kurtti T.J."/>
            <person name="Lichay M."/>
            <person name="Mullins K.E."/>
            <person name="Ott S."/>
            <person name="Pappas-Brown V."/>
            <person name="Paris D.H."/>
            <person name="Patel P."/>
            <person name="Richards A.L."/>
            <person name="Sadzewicz L."/>
            <person name="Sears K."/>
            <person name="Seidman D."/>
            <person name="Sengamalay N."/>
            <person name="Stenos J."/>
            <person name="Tallon L.J."/>
            <person name="Vincent G."/>
            <person name="Fraser C.M."/>
            <person name="Munderloh U."/>
            <person name="Dunning-Hotopp J.C."/>
        </authorList>
    </citation>
    <scope>NUCLEOTIDE SEQUENCE [LARGE SCALE GENOMIC DNA]</scope>
    <source>
        <strain evidence="17 18">NCH-1</strain>
    </source>
</reference>
<accession>A0A0F3NK22</accession>
<gene>
    <name evidence="13" type="primary">pgk</name>
    <name evidence="17" type="ORF">EPHNCH_0097</name>
</gene>
<dbReference type="PANTHER" id="PTHR11406">
    <property type="entry name" value="PHOSPHOGLYCERATE KINASE"/>
    <property type="match status" value="1"/>
</dbReference>
<dbReference type="GeneID" id="92747810"/>
<name>A0A0F3NK22_ANAPH</name>
<feature type="binding site" evidence="13 14">
    <location>
        <begin position="63"/>
        <end position="66"/>
    </location>
    <ligand>
        <name>substrate</name>
    </ligand>
</feature>
<dbReference type="Pfam" id="PF00162">
    <property type="entry name" value="PGK"/>
    <property type="match status" value="1"/>
</dbReference>
<feature type="binding site" evidence="13 15">
    <location>
        <begin position="351"/>
        <end position="354"/>
    </location>
    <ligand>
        <name>ATP</name>
        <dbReference type="ChEBI" id="CHEBI:30616"/>
    </ligand>
</feature>
<keyword evidence="8 13" id="KW-0808">Transferase</keyword>
<dbReference type="GO" id="GO:0004618">
    <property type="term" value="F:phosphoglycerate kinase activity"/>
    <property type="evidence" value="ECO:0007669"/>
    <property type="project" value="UniProtKB-UniRule"/>
</dbReference>
<dbReference type="PATRIC" id="fig|1359161.3.peg.96"/>
<dbReference type="InterPro" id="IPR001576">
    <property type="entry name" value="Phosphoglycerate_kinase"/>
</dbReference>
<keyword evidence="9 13" id="KW-0547">Nucleotide-binding</keyword>
<dbReference type="PANTHER" id="PTHR11406:SF23">
    <property type="entry name" value="PHOSPHOGLYCERATE KINASE 1, CHLOROPLASTIC-RELATED"/>
    <property type="match status" value="1"/>
</dbReference>
<evidence type="ECO:0000256" key="16">
    <source>
        <dbReference type="RuleBase" id="RU000532"/>
    </source>
</evidence>
<dbReference type="Proteomes" id="UP000033754">
    <property type="component" value="Unassembled WGS sequence"/>
</dbReference>
<dbReference type="GO" id="GO:0005524">
    <property type="term" value="F:ATP binding"/>
    <property type="evidence" value="ECO:0007669"/>
    <property type="project" value="UniProtKB-KW"/>
</dbReference>
<feature type="binding site" evidence="13">
    <location>
        <position position="40"/>
    </location>
    <ligand>
        <name>substrate</name>
    </ligand>
</feature>
<comment type="pathway">
    <text evidence="2 13">Carbohydrate degradation; glycolysis; pyruvate from D-glyceraldehyde 3-phosphate: step 2/5.</text>
</comment>
<dbReference type="FunFam" id="3.40.50.1260:FF:000006">
    <property type="entry name" value="Phosphoglycerate kinase"/>
    <property type="match status" value="1"/>
</dbReference>
<keyword evidence="10 13" id="KW-0418">Kinase</keyword>
<evidence type="ECO:0000256" key="3">
    <source>
        <dbReference type="ARBA" id="ARBA00008982"/>
    </source>
</evidence>
<feature type="binding site" evidence="14">
    <location>
        <position position="40"/>
    </location>
    <ligand>
        <name>(2R)-3-phosphoglycerate</name>
        <dbReference type="ChEBI" id="CHEBI:58272"/>
    </ligand>
</feature>
<dbReference type="FunFam" id="3.40.50.1260:FF:000031">
    <property type="entry name" value="Phosphoglycerate kinase 1"/>
    <property type="match status" value="1"/>
</dbReference>
<feature type="binding site" evidence="13">
    <location>
        <position position="154"/>
    </location>
    <ligand>
        <name>substrate</name>
    </ligand>
</feature>
<protein>
    <recommendedName>
        <fullName evidence="6 13">Phosphoglycerate kinase</fullName>
        <ecNumber evidence="5 13">2.7.2.3</ecNumber>
    </recommendedName>
</protein>
<feature type="binding site" evidence="13">
    <location>
        <position position="121"/>
    </location>
    <ligand>
        <name>substrate</name>
    </ligand>
</feature>
<keyword evidence="12 13" id="KW-0324">Glycolysis</keyword>
<evidence type="ECO:0000256" key="12">
    <source>
        <dbReference type="ARBA" id="ARBA00023152"/>
    </source>
</evidence>
<dbReference type="HAMAP" id="MF_00145">
    <property type="entry name" value="Phosphoglyc_kinase"/>
    <property type="match status" value="1"/>
</dbReference>
<feature type="binding site" evidence="14">
    <location>
        <position position="121"/>
    </location>
    <ligand>
        <name>(2R)-3-phosphoglycerate</name>
        <dbReference type="ChEBI" id="CHEBI:58272"/>
    </ligand>
</feature>
<evidence type="ECO:0000256" key="11">
    <source>
        <dbReference type="ARBA" id="ARBA00022840"/>
    </source>
</evidence>
<evidence type="ECO:0000256" key="5">
    <source>
        <dbReference type="ARBA" id="ARBA00013061"/>
    </source>
</evidence>
<dbReference type="UniPathway" id="UPA00109">
    <property type="reaction ID" value="UER00185"/>
</dbReference>
<evidence type="ECO:0000313" key="18">
    <source>
        <dbReference type="Proteomes" id="UP000033754"/>
    </source>
</evidence>
<evidence type="ECO:0000256" key="10">
    <source>
        <dbReference type="ARBA" id="ARBA00022777"/>
    </source>
</evidence>
<evidence type="ECO:0000256" key="8">
    <source>
        <dbReference type="ARBA" id="ARBA00022679"/>
    </source>
</evidence>
<feature type="binding site" evidence="13 15">
    <location>
        <position position="202"/>
    </location>
    <ligand>
        <name>ATP</name>
        <dbReference type="ChEBI" id="CHEBI:30616"/>
    </ligand>
</feature>
<comment type="caution">
    <text evidence="13">Lacks conserved residue(s) required for the propagation of feature annotation.</text>
</comment>
<keyword evidence="11 13" id="KW-0067">ATP-binding</keyword>
<dbReference type="PIRSF" id="PIRSF000724">
    <property type="entry name" value="Pgk"/>
    <property type="match status" value="1"/>
</dbReference>
<sequence>MGDIRDLPVIDAANISNSRVLLRVDLNVPISNGEVHDKTRIERIAPTVEFLVKAKAKVVMISHLGRPKAQEEEFSLKQVVDVVSKVLGVEITFIPDITREEVDSVIDSLPWGSVVLLENLRFFTGEVENDLGFAGQLASLADMYVNDAFSCSHRKHASVDAIMNLLPSFAGFNLQEELNYLDGIVSESPGAAIIGGAKTSVKIPMLRNFASRLDFLILGGSLSTTFLDAMGFKVGNSFFEKNVEEALAVIEAAKESGCKIILPVDHAVAQNLEGPVTVKDNNDVTMEDSIFDIGEKTSRIIEETIRKCKTIFWNGPLGVFEHESFKGGTERLTKALVSCHKENGAKTIIGGGDSIFAMRSFGYCEQDFSYVSTGGGALLHFLAL</sequence>
<comment type="similarity">
    <text evidence="3 13 16">Belongs to the phosphoglycerate kinase family.</text>
</comment>
<dbReference type="RefSeq" id="WP_011451337.1">
    <property type="nucleotide sequence ID" value="NZ_LANT01000001.1"/>
</dbReference>
<comment type="catalytic activity">
    <reaction evidence="1 13 16">
        <text>(2R)-3-phosphoglycerate + ATP = (2R)-3-phospho-glyceroyl phosphate + ADP</text>
        <dbReference type="Rhea" id="RHEA:14801"/>
        <dbReference type="ChEBI" id="CHEBI:30616"/>
        <dbReference type="ChEBI" id="CHEBI:57604"/>
        <dbReference type="ChEBI" id="CHEBI:58272"/>
        <dbReference type="ChEBI" id="CHEBI:456216"/>
        <dbReference type="EC" id="2.7.2.3"/>
    </reaction>
</comment>
<evidence type="ECO:0000256" key="6">
    <source>
        <dbReference type="ARBA" id="ARBA00016471"/>
    </source>
</evidence>
<feature type="binding site" evidence="14">
    <location>
        <position position="154"/>
    </location>
    <ligand>
        <name>(2R)-3-phosphoglycerate</name>
        <dbReference type="ChEBI" id="CHEBI:58272"/>
    </ligand>
</feature>
<evidence type="ECO:0000256" key="9">
    <source>
        <dbReference type="ARBA" id="ARBA00022741"/>
    </source>
</evidence>
<dbReference type="InterPro" id="IPR015824">
    <property type="entry name" value="Phosphoglycerate_kinase_N"/>
</dbReference>
<dbReference type="Gene3D" id="3.40.50.1260">
    <property type="entry name" value="Phosphoglycerate kinase, N-terminal domain"/>
    <property type="match status" value="2"/>
</dbReference>
<dbReference type="AlphaFoldDB" id="A0A0F3NK22"/>
<feature type="binding site" evidence="13 14">
    <location>
        <begin position="25"/>
        <end position="27"/>
    </location>
    <ligand>
        <name>substrate</name>
    </ligand>
</feature>
<dbReference type="EC" id="2.7.2.3" evidence="5 13"/>
<dbReference type="InterPro" id="IPR015911">
    <property type="entry name" value="Phosphoglycerate_kinase_CS"/>
</dbReference>
<dbReference type="GO" id="GO:0006094">
    <property type="term" value="P:gluconeogenesis"/>
    <property type="evidence" value="ECO:0007669"/>
    <property type="project" value="TreeGrafter"/>
</dbReference>
<evidence type="ECO:0000256" key="7">
    <source>
        <dbReference type="ARBA" id="ARBA00022490"/>
    </source>
</evidence>
<feature type="binding site" evidence="13 15">
    <location>
        <position position="321"/>
    </location>
    <ligand>
        <name>ATP</name>
        <dbReference type="ChEBI" id="CHEBI:30616"/>
    </ligand>
</feature>
<evidence type="ECO:0000256" key="13">
    <source>
        <dbReference type="HAMAP-Rule" id="MF_00145"/>
    </source>
</evidence>
<evidence type="ECO:0000256" key="15">
    <source>
        <dbReference type="PIRSR" id="PIRSR000724-2"/>
    </source>
</evidence>
<comment type="caution">
    <text evidence="17">The sequence shown here is derived from an EMBL/GenBank/DDBJ whole genome shotgun (WGS) entry which is preliminary data.</text>
</comment>
<dbReference type="PROSITE" id="PS00111">
    <property type="entry name" value="PGLYCERATE_KINASE"/>
    <property type="match status" value="1"/>
</dbReference>
<dbReference type="InterPro" id="IPR036043">
    <property type="entry name" value="Phosphoglycerate_kinase_sf"/>
</dbReference>
<comment type="subcellular location">
    <subcellularLocation>
        <location evidence="13">Cytoplasm</location>
    </subcellularLocation>
</comment>
<evidence type="ECO:0000256" key="1">
    <source>
        <dbReference type="ARBA" id="ARBA00000642"/>
    </source>
</evidence>
<dbReference type="PRINTS" id="PR00477">
    <property type="entry name" value="PHGLYCKINASE"/>
</dbReference>
<comment type="subunit">
    <text evidence="4 13">Monomer.</text>
</comment>
<proteinExistence type="inferred from homology"/>
<evidence type="ECO:0000256" key="14">
    <source>
        <dbReference type="PIRSR" id="PIRSR000724-1"/>
    </source>
</evidence>
<dbReference type="SUPFAM" id="SSF53748">
    <property type="entry name" value="Phosphoglycerate kinase"/>
    <property type="match status" value="1"/>
</dbReference>
<dbReference type="GO" id="GO:0006096">
    <property type="term" value="P:glycolytic process"/>
    <property type="evidence" value="ECO:0007669"/>
    <property type="project" value="UniProtKB-UniRule"/>
</dbReference>
<evidence type="ECO:0000256" key="4">
    <source>
        <dbReference type="ARBA" id="ARBA00011245"/>
    </source>
</evidence>